<evidence type="ECO:0000313" key="1">
    <source>
        <dbReference type="EMBL" id="KHJ91496.1"/>
    </source>
</evidence>
<protein>
    <submittedName>
        <fullName evidence="1">Uncharacterized protein</fullName>
    </submittedName>
</protein>
<dbReference type="EMBL" id="KN552017">
    <property type="protein sequence ID" value="KHJ91496.1"/>
    <property type="molecule type" value="Genomic_DNA"/>
</dbReference>
<keyword evidence="2" id="KW-1185">Reference proteome</keyword>
<name>A0A0B1T5S0_OESDE</name>
<gene>
    <name evidence="1" type="ORF">OESDEN_08640</name>
</gene>
<sequence length="75" mass="9145">MFFSTRAFNPRLVRNEYSTNPATIEYDNSQNCEFVYRFIQHEKTIRDELDMPLVLLLHLPLLTFVFKRTYVHFKK</sequence>
<dbReference type="Proteomes" id="UP000053660">
    <property type="component" value="Unassembled WGS sequence"/>
</dbReference>
<dbReference type="AlphaFoldDB" id="A0A0B1T5S0"/>
<proteinExistence type="predicted"/>
<reference evidence="1 2" key="1">
    <citation type="submission" date="2014-03" db="EMBL/GenBank/DDBJ databases">
        <title>Draft genome of the hookworm Oesophagostomum dentatum.</title>
        <authorList>
            <person name="Mitreva M."/>
        </authorList>
    </citation>
    <scope>NUCLEOTIDE SEQUENCE [LARGE SCALE GENOMIC DNA]</scope>
    <source>
        <strain evidence="1 2">OD-Hann</strain>
    </source>
</reference>
<evidence type="ECO:0000313" key="2">
    <source>
        <dbReference type="Proteomes" id="UP000053660"/>
    </source>
</evidence>
<accession>A0A0B1T5S0</accession>
<organism evidence="1 2">
    <name type="scientific">Oesophagostomum dentatum</name>
    <name type="common">Nodular worm</name>
    <dbReference type="NCBI Taxonomy" id="61180"/>
    <lineage>
        <taxon>Eukaryota</taxon>
        <taxon>Metazoa</taxon>
        <taxon>Ecdysozoa</taxon>
        <taxon>Nematoda</taxon>
        <taxon>Chromadorea</taxon>
        <taxon>Rhabditida</taxon>
        <taxon>Rhabditina</taxon>
        <taxon>Rhabditomorpha</taxon>
        <taxon>Strongyloidea</taxon>
        <taxon>Strongylidae</taxon>
        <taxon>Oesophagostomum</taxon>
    </lineage>
</organism>